<dbReference type="Proteomes" id="UP000317243">
    <property type="component" value="Unassembled WGS sequence"/>
</dbReference>
<dbReference type="InterPro" id="IPR006426">
    <property type="entry name" value="Asn_synth_AEB"/>
</dbReference>
<dbReference type="RefSeq" id="WP_146511391.1">
    <property type="nucleotide sequence ID" value="NZ_SIHI01000019.1"/>
</dbReference>
<keyword evidence="13" id="KW-1185">Reference proteome</keyword>
<evidence type="ECO:0000256" key="5">
    <source>
        <dbReference type="ARBA" id="ARBA00022840"/>
    </source>
</evidence>
<dbReference type="PANTHER" id="PTHR43284:SF1">
    <property type="entry name" value="ASPARAGINE SYNTHETASE"/>
    <property type="match status" value="1"/>
</dbReference>
<keyword evidence="6 8" id="KW-0315">Glutamine amidotransferase</keyword>
<evidence type="ECO:0000256" key="4">
    <source>
        <dbReference type="ARBA" id="ARBA00022741"/>
    </source>
</evidence>
<feature type="active site" description="For GATase activity" evidence="8">
    <location>
        <position position="2"/>
    </location>
</feature>
<evidence type="ECO:0000256" key="6">
    <source>
        <dbReference type="ARBA" id="ARBA00022962"/>
    </source>
</evidence>
<keyword evidence="8" id="KW-0061">Asparagine biosynthesis</keyword>
<evidence type="ECO:0000256" key="2">
    <source>
        <dbReference type="ARBA" id="ARBA00005752"/>
    </source>
</evidence>
<evidence type="ECO:0000313" key="13">
    <source>
        <dbReference type="Proteomes" id="UP000317243"/>
    </source>
</evidence>
<evidence type="ECO:0000256" key="9">
    <source>
        <dbReference type="PIRSR" id="PIRSR001589-2"/>
    </source>
</evidence>
<dbReference type="GO" id="GO:0004066">
    <property type="term" value="F:asparagine synthase (glutamine-hydrolyzing) activity"/>
    <property type="evidence" value="ECO:0007669"/>
    <property type="project" value="UniProtKB-EC"/>
</dbReference>
<reference evidence="12 13" key="1">
    <citation type="submission" date="2019-02" db="EMBL/GenBank/DDBJ databases">
        <title>Deep-cultivation of Planctomycetes and their phenomic and genomic characterization uncovers novel biology.</title>
        <authorList>
            <person name="Wiegand S."/>
            <person name="Jogler M."/>
            <person name="Boedeker C."/>
            <person name="Pinto D."/>
            <person name="Vollmers J."/>
            <person name="Rivas-Marin E."/>
            <person name="Kohn T."/>
            <person name="Peeters S.H."/>
            <person name="Heuer A."/>
            <person name="Rast P."/>
            <person name="Oberbeckmann S."/>
            <person name="Bunk B."/>
            <person name="Jeske O."/>
            <person name="Meyerdierks A."/>
            <person name="Storesund J.E."/>
            <person name="Kallscheuer N."/>
            <person name="Luecker S."/>
            <person name="Lage O.M."/>
            <person name="Pohl T."/>
            <person name="Merkel B.J."/>
            <person name="Hornburger P."/>
            <person name="Mueller R.-W."/>
            <person name="Bruemmer F."/>
            <person name="Labrenz M."/>
            <person name="Spormann A.M."/>
            <person name="Op Den Camp H."/>
            <person name="Overmann J."/>
            <person name="Amann R."/>
            <person name="Jetten M.S.M."/>
            <person name="Mascher T."/>
            <person name="Medema M.H."/>
            <person name="Devos D.P."/>
            <person name="Kaster A.-K."/>
            <person name="Ovreas L."/>
            <person name="Rohde M."/>
            <person name="Galperin M.Y."/>
            <person name="Jogler C."/>
        </authorList>
    </citation>
    <scope>NUCLEOTIDE SEQUENCE [LARGE SCALE GENOMIC DNA]</scope>
    <source>
        <strain evidence="12 13">KOR42</strain>
    </source>
</reference>
<dbReference type="InterPro" id="IPR029055">
    <property type="entry name" value="Ntn_hydrolases_N"/>
</dbReference>
<evidence type="ECO:0000256" key="3">
    <source>
        <dbReference type="ARBA" id="ARBA00012737"/>
    </source>
</evidence>
<dbReference type="CDD" id="cd00712">
    <property type="entry name" value="AsnB"/>
    <property type="match status" value="1"/>
</dbReference>
<comment type="similarity">
    <text evidence="2">Belongs to the asparagine synthetase family.</text>
</comment>
<comment type="pathway">
    <text evidence="1">Amino-acid biosynthesis; L-asparagine biosynthesis; L-asparagine from L-aspartate (L-Gln route): step 1/1.</text>
</comment>
<dbReference type="PANTHER" id="PTHR43284">
    <property type="entry name" value="ASPARAGINE SYNTHETASE (GLUTAMINE-HYDROLYZING)"/>
    <property type="match status" value="1"/>
</dbReference>
<evidence type="ECO:0000313" key="12">
    <source>
        <dbReference type="EMBL" id="TWT49064.1"/>
    </source>
</evidence>
<dbReference type="SUPFAM" id="SSF56235">
    <property type="entry name" value="N-terminal nucleophile aminohydrolases (Ntn hydrolases)"/>
    <property type="match status" value="1"/>
</dbReference>
<keyword evidence="4 9" id="KW-0547">Nucleotide-binding</keyword>
<name>A0A5C5WEA3_9PLAN</name>
<dbReference type="Gene3D" id="3.40.50.620">
    <property type="entry name" value="HUPs"/>
    <property type="match status" value="2"/>
</dbReference>
<dbReference type="EMBL" id="SIHI01000019">
    <property type="protein sequence ID" value="TWT49064.1"/>
    <property type="molecule type" value="Genomic_DNA"/>
</dbReference>
<evidence type="ECO:0000256" key="8">
    <source>
        <dbReference type="PIRSR" id="PIRSR001589-1"/>
    </source>
</evidence>
<organism evidence="12 13">
    <name type="scientific">Thalassoglobus neptunius</name>
    <dbReference type="NCBI Taxonomy" id="1938619"/>
    <lineage>
        <taxon>Bacteria</taxon>
        <taxon>Pseudomonadati</taxon>
        <taxon>Planctomycetota</taxon>
        <taxon>Planctomycetia</taxon>
        <taxon>Planctomycetales</taxon>
        <taxon>Planctomycetaceae</taxon>
        <taxon>Thalassoglobus</taxon>
    </lineage>
</organism>
<gene>
    <name evidence="12" type="primary">asnB</name>
    <name evidence="12" type="ORF">KOR42_39810</name>
</gene>
<feature type="binding site" evidence="9">
    <location>
        <position position="113"/>
    </location>
    <ligand>
        <name>L-glutamine</name>
        <dbReference type="ChEBI" id="CHEBI:58359"/>
    </ligand>
</feature>
<accession>A0A5C5WEA3</accession>
<dbReference type="EC" id="6.3.5.4" evidence="3"/>
<sequence>MCGIAGGVWSANSEPLSRSQLEKMLHAIRHRGPDDYGVYFSASEGNGNENDPPSASAALGHRRLSIIDLSGGRQPLSNEDGTIWVSFNGEIYNYRELRKELIHQGHVFRTDSDTEVIVHLYEEYGVRCVDKMRGMFVFAVWDESRERLLLARDRLGQKPLFYRQESGRLLFASELKAILEVSGIPLQVNRQAIDLYLTYQYIPHPTSILSGFQKLPPASIAVYERNELTVERYWKPPYDDPIEATPAARSEALAELRETLTEAVRLRMRSDVPLGAFLSGGIDSTIIAGLMQSLSEKPVHTFSIGFPVHEYDERAYAREAAKFLGTEHHEFLVDPSALETLSTLIWHYDEPFSDSSAIPTMALSEVTRKIVTVALSGDGSDELFAGYHRYRAVDLAGKADWLPRPVKAALAAKIWQKIPTSTRQRSLGRRAKRFIAALGQSPERRYLRWIGIFDEDSRHNLYTREFQESLDGFDSGDFIDDAYAEYPNRDFLTRTTAVDVLTYLPCDILSKVDIASMCHSLEARSPFLDHHVVELAARMPAEWKYSNGKGKQILIEAFSDLIPESIQNRSKMGFGVPIDHWFRNELKPLMKETLLSDRCLDRGYFRPDALKLMIDEHLNGRWDHSYRLWNLVCLEHWHRVFLEGARPEEAVPV</sequence>
<dbReference type="CDD" id="cd01991">
    <property type="entry name" value="Asn_synthase_B_C"/>
    <property type="match status" value="1"/>
</dbReference>
<dbReference type="InterPro" id="IPR001962">
    <property type="entry name" value="Asn_synthase"/>
</dbReference>
<dbReference type="OrthoDB" id="9763290at2"/>
<dbReference type="InterPro" id="IPR014729">
    <property type="entry name" value="Rossmann-like_a/b/a_fold"/>
</dbReference>
<keyword evidence="5 9" id="KW-0067">ATP-binding</keyword>
<proteinExistence type="inferred from homology"/>
<dbReference type="GO" id="GO:0005524">
    <property type="term" value="F:ATP binding"/>
    <property type="evidence" value="ECO:0007669"/>
    <property type="project" value="UniProtKB-KW"/>
</dbReference>
<feature type="binding site" evidence="9">
    <location>
        <position position="304"/>
    </location>
    <ligand>
        <name>ATP</name>
        <dbReference type="ChEBI" id="CHEBI:30616"/>
    </ligand>
</feature>
<dbReference type="GO" id="GO:0005829">
    <property type="term" value="C:cytosol"/>
    <property type="evidence" value="ECO:0007669"/>
    <property type="project" value="TreeGrafter"/>
</dbReference>
<dbReference type="AlphaFoldDB" id="A0A5C5WEA3"/>
<protein>
    <recommendedName>
        <fullName evidence="3">asparagine synthase (glutamine-hydrolyzing)</fullName>
        <ecNumber evidence="3">6.3.5.4</ecNumber>
    </recommendedName>
</protein>
<dbReference type="Pfam" id="PF00733">
    <property type="entry name" value="Asn_synthase"/>
    <property type="match status" value="1"/>
</dbReference>
<dbReference type="PIRSF" id="PIRSF001589">
    <property type="entry name" value="Asn_synthetase_glu-h"/>
    <property type="match status" value="1"/>
</dbReference>
<evidence type="ECO:0000256" key="10">
    <source>
        <dbReference type="PIRSR" id="PIRSR001589-3"/>
    </source>
</evidence>
<dbReference type="InterPro" id="IPR017932">
    <property type="entry name" value="GATase_2_dom"/>
</dbReference>
<dbReference type="InterPro" id="IPR033738">
    <property type="entry name" value="AsnB_N"/>
</dbReference>
<comment type="catalytic activity">
    <reaction evidence="7">
        <text>L-aspartate + L-glutamine + ATP + H2O = L-asparagine + L-glutamate + AMP + diphosphate + H(+)</text>
        <dbReference type="Rhea" id="RHEA:12228"/>
        <dbReference type="ChEBI" id="CHEBI:15377"/>
        <dbReference type="ChEBI" id="CHEBI:15378"/>
        <dbReference type="ChEBI" id="CHEBI:29985"/>
        <dbReference type="ChEBI" id="CHEBI:29991"/>
        <dbReference type="ChEBI" id="CHEBI:30616"/>
        <dbReference type="ChEBI" id="CHEBI:33019"/>
        <dbReference type="ChEBI" id="CHEBI:58048"/>
        <dbReference type="ChEBI" id="CHEBI:58359"/>
        <dbReference type="ChEBI" id="CHEBI:456215"/>
        <dbReference type="EC" id="6.3.5.4"/>
    </reaction>
</comment>
<keyword evidence="8" id="KW-0028">Amino-acid biosynthesis</keyword>
<evidence type="ECO:0000259" key="11">
    <source>
        <dbReference type="PROSITE" id="PS51278"/>
    </source>
</evidence>
<dbReference type="SUPFAM" id="SSF52402">
    <property type="entry name" value="Adenine nucleotide alpha hydrolases-like"/>
    <property type="match status" value="1"/>
</dbReference>
<comment type="caution">
    <text evidence="12">The sequence shown here is derived from an EMBL/GenBank/DDBJ whole genome shotgun (WGS) entry which is preliminary data.</text>
</comment>
<feature type="site" description="Important for beta-aspartyl-AMP intermediate formation" evidence="10">
    <location>
        <position position="378"/>
    </location>
</feature>
<feature type="domain" description="Glutamine amidotransferase type-2" evidence="11">
    <location>
        <begin position="2"/>
        <end position="226"/>
    </location>
</feature>
<dbReference type="Pfam" id="PF13537">
    <property type="entry name" value="GATase_7"/>
    <property type="match status" value="1"/>
</dbReference>
<dbReference type="InterPro" id="IPR051786">
    <property type="entry name" value="ASN_synthetase/amidase"/>
</dbReference>
<dbReference type="GO" id="GO:0006529">
    <property type="term" value="P:asparagine biosynthetic process"/>
    <property type="evidence" value="ECO:0007669"/>
    <property type="project" value="UniProtKB-KW"/>
</dbReference>
<dbReference type="PROSITE" id="PS51278">
    <property type="entry name" value="GATASE_TYPE_2"/>
    <property type="match status" value="1"/>
</dbReference>
<feature type="binding site" evidence="9">
    <location>
        <begin position="376"/>
        <end position="377"/>
    </location>
    <ligand>
        <name>ATP</name>
        <dbReference type="ChEBI" id="CHEBI:30616"/>
    </ligand>
</feature>
<evidence type="ECO:0000256" key="7">
    <source>
        <dbReference type="ARBA" id="ARBA00048741"/>
    </source>
</evidence>
<keyword evidence="12" id="KW-0436">Ligase</keyword>
<dbReference type="NCBIfam" id="TIGR01536">
    <property type="entry name" value="asn_synth_AEB"/>
    <property type="match status" value="1"/>
</dbReference>
<evidence type="ECO:0000256" key="1">
    <source>
        <dbReference type="ARBA" id="ARBA00005187"/>
    </source>
</evidence>
<dbReference type="Gene3D" id="3.60.20.10">
    <property type="entry name" value="Glutamine Phosphoribosylpyrophosphate, subunit 1, domain 1"/>
    <property type="match status" value="1"/>
</dbReference>